<keyword evidence="5 6" id="KW-0472">Membrane</keyword>
<evidence type="ECO:0000256" key="1">
    <source>
        <dbReference type="ARBA" id="ARBA00004651"/>
    </source>
</evidence>
<name>A0ABS6WK71_9HYPH</name>
<dbReference type="PANTHER" id="PTHR30213">
    <property type="entry name" value="INNER MEMBRANE PROTEIN YHJD"/>
    <property type="match status" value="1"/>
</dbReference>
<keyword evidence="4 6" id="KW-1133">Transmembrane helix</keyword>
<reference evidence="7" key="1">
    <citation type="submission" date="2021-07" db="EMBL/GenBank/DDBJ databases">
        <title>Pseudohoeflea marina sp. nov. a polyhydroxyalcanoate-producing bacterium.</title>
        <authorList>
            <person name="Zheng W."/>
            <person name="Yu S."/>
            <person name="Huang Y."/>
        </authorList>
    </citation>
    <scope>NUCLEOTIDE SEQUENCE</scope>
    <source>
        <strain evidence="7">DP4N28-3</strain>
    </source>
</reference>
<proteinExistence type="predicted"/>
<keyword evidence="3 6" id="KW-0812">Transmembrane</keyword>
<evidence type="ECO:0000256" key="3">
    <source>
        <dbReference type="ARBA" id="ARBA00022692"/>
    </source>
</evidence>
<dbReference type="Proteomes" id="UP001430804">
    <property type="component" value="Unassembled WGS sequence"/>
</dbReference>
<feature type="transmembrane region" description="Helical" evidence="6">
    <location>
        <begin position="101"/>
        <end position="118"/>
    </location>
</feature>
<dbReference type="EMBL" id="JAHWQX010000001">
    <property type="protein sequence ID" value="MBW3096343.1"/>
    <property type="molecule type" value="Genomic_DNA"/>
</dbReference>
<feature type="transmembrane region" description="Helical" evidence="6">
    <location>
        <begin position="36"/>
        <end position="64"/>
    </location>
</feature>
<evidence type="ECO:0000256" key="2">
    <source>
        <dbReference type="ARBA" id="ARBA00022475"/>
    </source>
</evidence>
<evidence type="ECO:0000256" key="6">
    <source>
        <dbReference type="SAM" id="Phobius"/>
    </source>
</evidence>
<organism evidence="7 8">
    <name type="scientific">Pseudohoeflea coraliihabitans</name>
    <dbReference type="NCBI Taxonomy" id="2860393"/>
    <lineage>
        <taxon>Bacteria</taxon>
        <taxon>Pseudomonadati</taxon>
        <taxon>Pseudomonadota</taxon>
        <taxon>Alphaproteobacteria</taxon>
        <taxon>Hyphomicrobiales</taxon>
        <taxon>Rhizobiaceae</taxon>
        <taxon>Pseudohoeflea</taxon>
    </lineage>
</organism>
<accession>A0ABS6WK71</accession>
<evidence type="ECO:0000313" key="8">
    <source>
        <dbReference type="Proteomes" id="UP001430804"/>
    </source>
</evidence>
<evidence type="ECO:0000256" key="5">
    <source>
        <dbReference type="ARBA" id="ARBA00023136"/>
    </source>
</evidence>
<comment type="caution">
    <text evidence="7">The sequence shown here is derived from an EMBL/GenBank/DDBJ whole genome shotgun (WGS) entry which is preliminary data.</text>
</comment>
<dbReference type="NCBIfam" id="TIGR00765">
    <property type="entry name" value="yihY_not_rbn"/>
    <property type="match status" value="1"/>
</dbReference>
<evidence type="ECO:0000313" key="7">
    <source>
        <dbReference type="EMBL" id="MBW3096343.1"/>
    </source>
</evidence>
<comment type="subcellular location">
    <subcellularLocation>
        <location evidence="1">Cell membrane</location>
        <topology evidence="1">Multi-pass membrane protein</topology>
    </subcellularLocation>
</comment>
<dbReference type="RefSeq" id="WP_219158483.1">
    <property type="nucleotide sequence ID" value="NZ_JAHWQX010000001.1"/>
</dbReference>
<keyword evidence="2" id="KW-1003">Cell membrane</keyword>
<keyword evidence="8" id="KW-1185">Reference proteome</keyword>
<gene>
    <name evidence="7" type="ORF">KY465_03510</name>
</gene>
<dbReference type="PIRSF" id="PIRSF035875">
    <property type="entry name" value="RNase_BN"/>
    <property type="match status" value="1"/>
</dbReference>
<dbReference type="InterPro" id="IPR017039">
    <property type="entry name" value="Virul_fac_BrkB"/>
</dbReference>
<dbReference type="PANTHER" id="PTHR30213:SF0">
    <property type="entry name" value="UPF0761 MEMBRANE PROTEIN YIHY"/>
    <property type="match status" value="1"/>
</dbReference>
<protein>
    <submittedName>
        <fullName evidence="7">YihY/virulence factor BrkB family protein</fullName>
    </submittedName>
</protein>
<evidence type="ECO:0000256" key="4">
    <source>
        <dbReference type="ARBA" id="ARBA00022989"/>
    </source>
</evidence>
<feature type="transmembrane region" description="Helical" evidence="6">
    <location>
        <begin position="254"/>
        <end position="276"/>
    </location>
</feature>
<dbReference type="Pfam" id="PF03631">
    <property type="entry name" value="Virul_fac_BrkB"/>
    <property type="match status" value="1"/>
</dbReference>
<feature type="transmembrane region" description="Helical" evidence="6">
    <location>
        <begin position="188"/>
        <end position="208"/>
    </location>
</feature>
<sequence length="289" mass="30482">MAAPLDDSSPREIPPRGWKAILWEVKDAIGADRVSLVAAGVAFYGLLAIFPAITALMALAGLIVEPAQIAQQIEAAADIMPQDAAQIVIDQAKEVAGSSEGGLGLAFVIGLVLALYSASKGMGSLMQGLNIAYGETEDRGFIALLLTRLGLTAVVMIGLILGLAATLAVPAALALIPMPEWLRGTLSIGGWLIITVLTILGLGVLYRYGPSRPPRAWRWVSPGAVASTILWLLASIAFSIYVRNFGSYSETFGSLAGVVLLLMWMWISAFVILFGAELNAATEERATED</sequence>
<feature type="transmembrane region" description="Helical" evidence="6">
    <location>
        <begin position="220"/>
        <end position="242"/>
    </location>
</feature>
<feature type="transmembrane region" description="Helical" evidence="6">
    <location>
        <begin position="149"/>
        <end position="176"/>
    </location>
</feature>